<dbReference type="Proteomes" id="UP000002630">
    <property type="component" value="Linkage Group LG18"/>
</dbReference>
<dbReference type="InParanoid" id="D8LQZ3"/>
<reference evidence="2 3" key="1">
    <citation type="journal article" date="2010" name="Nature">
        <title>The Ectocarpus genome and the independent evolution of multicellularity in brown algae.</title>
        <authorList>
            <person name="Cock J.M."/>
            <person name="Sterck L."/>
            <person name="Rouze P."/>
            <person name="Scornet D."/>
            <person name="Allen A.E."/>
            <person name="Amoutzias G."/>
            <person name="Anthouard V."/>
            <person name="Artiguenave F."/>
            <person name="Aury J.M."/>
            <person name="Badger J.H."/>
            <person name="Beszteri B."/>
            <person name="Billiau K."/>
            <person name="Bonnet E."/>
            <person name="Bothwell J.H."/>
            <person name="Bowler C."/>
            <person name="Boyen C."/>
            <person name="Brownlee C."/>
            <person name="Carrano C.J."/>
            <person name="Charrier B."/>
            <person name="Cho G.Y."/>
            <person name="Coelho S.M."/>
            <person name="Collen J."/>
            <person name="Corre E."/>
            <person name="Da Silva C."/>
            <person name="Delage L."/>
            <person name="Delaroque N."/>
            <person name="Dittami S.M."/>
            <person name="Doulbeau S."/>
            <person name="Elias M."/>
            <person name="Farnham G."/>
            <person name="Gachon C.M."/>
            <person name="Gschloessl B."/>
            <person name="Heesch S."/>
            <person name="Jabbari K."/>
            <person name="Jubin C."/>
            <person name="Kawai H."/>
            <person name="Kimura K."/>
            <person name="Kloareg B."/>
            <person name="Kupper F.C."/>
            <person name="Lang D."/>
            <person name="Le Bail A."/>
            <person name="Leblanc C."/>
            <person name="Lerouge P."/>
            <person name="Lohr M."/>
            <person name="Lopez P.J."/>
            <person name="Martens C."/>
            <person name="Maumus F."/>
            <person name="Michel G."/>
            <person name="Miranda-Saavedra D."/>
            <person name="Morales J."/>
            <person name="Moreau H."/>
            <person name="Motomura T."/>
            <person name="Nagasato C."/>
            <person name="Napoli C.A."/>
            <person name="Nelson D.R."/>
            <person name="Nyvall-Collen P."/>
            <person name="Peters A.F."/>
            <person name="Pommier C."/>
            <person name="Potin P."/>
            <person name="Poulain J."/>
            <person name="Quesneville H."/>
            <person name="Read B."/>
            <person name="Rensing S.A."/>
            <person name="Ritter A."/>
            <person name="Rousvoal S."/>
            <person name="Samanta M."/>
            <person name="Samson G."/>
            <person name="Schroeder D.C."/>
            <person name="Segurens B."/>
            <person name="Strittmatter M."/>
            <person name="Tonon T."/>
            <person name="Tregear J.W."/>
            <person name="Valentin K."/>
            <person name="von Dassow P."/>
            <person name="Yamagishi T."/>
            <person name="Van de Peer Y."/>
            <person name="Wincker P."/>
        </authorList>
    </citation>
    <scope>NUCLEOTIDE SEQUENCE [LARGE SCALE GENOMIC DNA]</scope>
    <source>
        <strain evidence="3">Ec32 / CCAP1310/4</strain>
    </source>
</reference>
<feature type="region of interest" description="Disordered" evidence="1">
    <location>
        <begin position="1"/>
        <end position="223"/>
    </location>
</feature>
<organism evidence="2 3">
    <name type="scientific">Ectocarpus siliculosus</name>
    <name type="common">Brown alga</name>
    <name type="synonym">Conferva siliculosa</name>
    <dbReference type="NCBI Taxonomy" id="2880"/>
    <lineage>
        <taxon>Eukaryota</taxon>
        <taxon>Sar</taxon>
        <taxon>Stramenopiles</taxon>
        <taxon>Ochrophyta</taxon>
        <taxon>PX clade</taxon>
        <taxon>Phaeophyceae</taxon>
        <taxon>Ectocarpales</taxon>
        <taxon>Ectocarpaceae</taxon>
        <taxon>Ectocarpus</taxon>
    </lineage>
</organism>
<feature type="compositionally biased region" description="Low complexity" evidence="1">
    <location>
        <begin position="108"/>
        <end position="118"/>
    </location>
</feature>
<feature type="region of interest" description="Disordered" evidence="1">
    <location>
        <begin position="280"/>
        <end position="308"/>
    </location>
</feature>
<feature type="compositionally biased region" description="Low complexity" evidence="1">
    <location>
        <begin position="149"/>
        <end position="168"/>
    </location>
</feature>
<protein>
    <submittedName>
        <fullName evidence="2">Uncharacterized protein</fullName>
    </submittedName>
</protein>
<feature type="compositionally biased region" description="Basic and acidic residues" evidence="1">
    <location>
        <begin position="128"/>
        <end position="145"/>
    </location>
</feature>
<evidence type="ECO:0000313" key="3">
    <source>
        <dbReference type="Proteomes" id="UP000002630"/>
    </source>
</evidence>
<evidence type="ECO:0000256" key="1">
    <source>
        <dbReference type="SAM" id="MobiDB-lite"/>
    </source>
</evidence>
<evidence type="ECO:0000313" key="2">
    <source>
        <dbReference type="EMBL" id="CBN77666.1"/>
    </source>
</evidence>
<dbReference type="EMBL" id="FN649743">
    <property type="protein sequence ID" value="CBN77666.1"/>
    <property type="molecule type" value="Genomic_DNA"/>
</dbReference>
<accession>D8LQZ3</accession>
<keyword evidence="3" id="KW-1185">Reference proteome</keyword>
<gene>
    <name evidence="2" type="ORF">Esi_0061_0078</name>
</gene>
<feature type="compositionally biased region" description="Basic residues" evidence="1">
    <location>
        <begin position="87"/>
        <end position="101"/>
    </location>
</feature>
<dbReference type="AlphaFoldDB" id="D8LQZ3"/>
<dbReference type="OrthoDB" id="10542032at2759"/>
<name>D8LQZ3_ECTSI</name>
<dbReference type="EMBL" id="FN648830">
    <property type="protein sequence ID" value="CBN77666.1"/>
    <property type="molecule type" value="Genomic_DNA"/>
</dbReference>
<proteinExistence type="predicted"/>
<sequence length="337" mass="33125">MGNKASVLFGTGPQNIMSDTEEGPSGETAVGGSKSTRPAAMTAEEQAEQTRYSELFGGKPKPKPKPKPKAGGGASEGRSTRSTTAPAKRKPAATRQKKKQRSDKGTSAAAAAAAAAAATESGGATRAPEGEHDRYASGDEGRGEGGDSDPGSPYRGKAAWAVGTPAAAGGKGKGDKQCAPAVTKEERQKKLAAAISAKITDLEKGAGDGGGRGAPAGQEHGTREPVAAVAGGATDAARARAAVTNALFAGAEPTGRPSKELLVSVGGGGVLLDGNNHGAAGGASGAAAAASGVTGKNTSPRPAPQRNYKLKGVVVSASQGGNILATAWRMAVPEVGI</sequence>